<dbReference type="Proteomes" id="UP000809587">
    <property type="component" value="Unassembled WGS sequence"/>
</dbReference>
<proteinExistence type="predicted"/>
<feature type="region of interest" description="Disordered" evidence="1">
    <location>
        <begin position="271"/>
        <end position="327"/>
    </location>
</feature>
<dbReference type="RefSeq" id="WP_204959714.1">
    <property type="nucleotide sequence ID" value="NZ_JAFEUO010000005.1"/>
</dbReference>
<keyword evidence="3" id="KW-1185">Reference proteome</keyword>
<sequence>MEIDSLVRALSHQSLLALESSEQLVTDVLRYAQTHAKNREAYWYHKQLLPVDVGSGGLRTSPARVLHELGVATTLLTTSPLSQVARHWAAVRYCATLTRTNRGLLALTPDANEVVYHHKVTQSEQLGIGLALVVAKHVLRRQFRGWTFHAVDAEVALKAGFVEGGGAVESVSPTKKRPDYILLGHHATKTRRRMKIVILECKGTHQQPSFIHGQLARAAVQVEALSVGGRHPPSLMVASHLTQAGITAYVLDPPGDDELWSGDDAELDGLLSTRPEDRSWRPRTATPDDTQAAQIPNPPPVAGRGDRHRNRRGRRLAARRTPGLRHT</sequence>
<organism evidence="2 3">
    <name type="scientific">Micromonospora humidisoli</name>
    <dbReference type="NCBI Taxonomy" id="2807622"/>
    <lineage>
        <taxon>Bacteria</taxon>
        <taxon>Bacillati</taxon>
        <taxon>Actinomycetota</taxon>
        <taxon>Actinomycetes</taxon>
        <taxon>Micromonosporales</taxon>
        <taxon>Micromonosporaceae</taxon>
        <taxon>Micromonospora</taxon>
    </lineage>
</organism>
<reference evidence="2 3" key="1">
    <citation type="submission" date="2021-02" db="EMBL/GenBank/DDBJ databases">
        <authorList>
            <person name="Lee D.-H."/>
        </authorList>
    </citation>
    <scope>NUCLEOTIDE SEQUENCE [LARGE SCALE GENOMIC DNA]</scope>
    <source>
        <strain evidence="2 3">MMS20-R2-29</strain>
    </source>
</reference>
<accession>A0ABS2JDL5</accession>
<feature type="compositionally biased region" description="Basic residues" evidence="1">
    <location>
        <begin position="306"/>
        <end position="327"/>
    </location>
</feature>
<dbReference type="EMBL" id="JAFEUO010000005">
    <property type="protein sequence ID" value="MBM7084583.1"/>
    <property type="molecule type" value="Genomic_DNA"/>
</dbReference>
<protein>
    <submittedName>
        <fullName evidence="2">Uncharacterized protein</fullName>
    </submittedName>
</protein>
<evidence type="ECO:0000256" key="1">
    <source>
        <dbReference type="SAM" id="MobiDB-lite"/>
    </source>
</evidence>
<evidence type="ECO:0000313" key="3">
    <source>
        <dbReference type="Proteomes" id="UP000809587"/>
    </source>
</evidence>
<comment type="caution">
    <text evidence="2">The sequence shown here is derived from an EMBL/GenBank/DDBJ whole genome shotgun (WGS) entry which is preliminary data.</text>
</comment>
<name>A0ABS2JDL5_9ACTN</name>
<gene>
    <name evidence="2" type="ORF">JQN84_18890</name>
</gene>
<evidence type="ECO:0000313" key="2">
    <source>
        <dbReference type="EMBL" id="MBM7084583.1"/>
    </source>
</evidence>